<dbReference type="OrthoDB" id="9798188at2"/>
<dbReference type="InterPro" id="IPR000644">
    <property type="entry name" value="CBS_dom"/>
</dbReference>
<dbReference type="InterPro" id="IPR046342">
    <property type="entry name" value="CBS_dom_sf"/>
</dbReference>
<evidence type="ECO:0000313" key="13">
    <source>
        <dbReference type="Proteomes" id="UP000000442"/>
    </source>
</evidence>
<evidence type="ECO:0000256" key="5">
    <source>
        <dbReference type="ARBA" id="ARBA00023122"/>
    </source>
</evidence>
<feature type="domain" description="CNNM transmembrane" evidence="11">
    <location>
        <begin position="1"/>
        <end position="184"/>
    </location>
</feature>
<keyword evidence="5 7" id="KW-0129">CBS domain</keyword>
<dbReference type="SUPFAM" id="SSF54631">
    <property type="entry name" value="CBS-domain pair"/>
    <property type="match status" value="1"/>
</dbReference>
<dbReference type="PROSITE" id="PS51846">
    <property type="entry name" value="CNNM"/>
    <property type="match status" value="1"/>
</dbReference>
<proteinExistence type="predicted"/>
<keyword evidence="4 8" id="KW-1133">Transmembrane helix</keyword>
<dbReference type="AlphaFoldDB" id="C0QM28"/>
<feature type="transmembrane region" description="Helical" evidence="9">
    <location>
        <begin position="120"/>
        <end position="145"/>
    </location>
</feature>
<keyword evidence="2 8" id="KW-0812">Transmembrane</keyword>
<dbReference type="RefSeq" id="WP_015903123.1">
    <property type="nucleotide sequence ID" value="NC_012108.1"/>
</dbReference>
<keyword evidence="13" id="KW-1185">Reference proteome</keyword>
<reference evidence="12 13" key="1">
    <citation type="journal article" date="2009" name="Environ. Microbiol.">
        <title>Genome sequence of Desulfobacterium autotrophicum HRM2, a marine sulfate reducer oxidizing organic carbon completely to carbon dioxide.</title>
        <authorList>
            <person name="Strittmatter A.W."/>
            <person name="Liesegang H."/>
            <person name="Rabus R."/>
            <person name="Decker I."/>
            <person name="Amann J."/>
            <person name="Andres S."/>
            <person name="Henne A."/>
            <person name="Fricke W.F."/>
            <person name="Martinez-Arias R."/>
            <person name="Bartels D."/>
            <person name="Goesmann A."/>
            <person name="Krause L."/>
            <person name="Puehler A."/>
            <person name="Klenk H.P."/>
            <person name="Richter M."/>
            <person name="Schuler M."/>
            <person name="Gloeckner F.O."/>
            <person name="Meyerdierks A."/>
            <person name="Gottschalk G."/>
            <person name="Amann R."/>
        </authorList>
    </citation>
    <scope>NUCLEOTIDE SEQUENCE [LARGE SCALE GENOMIC DNA]</scope>
    <source>
        <strain evidence="13">ATCC 43914 / DSM 3382 / HRM2</strain>
    </source>
</reference>
<evidence type="ECO:0000256" key="2">
    <source>
        <dbReference type="ARBA" id="ARBA00022692"/>
    </source>
</evidence>
<dbReference type="PROSITE" id="PS51371">
    <property type="entry name" value="CBS"/>
    <property type="match status" value="1"/>
</dbReference>
<dbReference type="HOGENOM" id="CLU_015237_4_1_7"/>
<evidence type="ECO:0000313" key="12">
    <source>
        <dbReference type="EMBL" id="ACN14334.1"/>
    </source>
</evidence>
<dbReference type="InterPro" id="IPR002550">
    <property type="entry name" value="CNNM"/>
</dbReference>
<evidence type="ECO:0000256" key="4">
    <source>
        <dbReference type="ARBA" id="ARBA00022989"/>
    </source>
</evidence>
<dbReference type="Pfam" id="PF01595">
    <property type="entry name" value="CNNM"/>
    <property type="match status" value="1"/>
</dbReference>
<dbReference type="PANTHER" id="PTHR22777:SF4">
    <property type="entry name" value="UPF0053 PROTEIN SLL1254"/>
    <property type="match status" value="1"/>
</dbReference>
<organism evidence="12 13">
    <name type="scientific">Desulforapulum autotrophicum (strain ATCC 43914 / DSM 3382 / VKM B-1955 / HRM2)</name>
    <name type="common">Desulfobacterium autotrophicum</name>
    <dbReference type="NCBI Taxonomy" id="177437"/>
    <lineage>
        <taxon>Bacteria</taxon>
        <taxon>Pseudomonadati</taxon>
        <taxon>Thermodesulfobacteriota</taxon>
        <taxon>Desulfobacteria</taxon>
        <taxon>Desulfobacterales</taxon>
        <taxon>Desulfobacteraceae</taxon>
        <taxon>Desulforapulum</taxon>
    </lineage>
</organism>
<feature type="transmembrane region" description="Helical" evidence="9">
    <location>
        <begin position="63"/>
        <end position="81"/>
    </location>
</feature>
<name>C0QM28_DESAH</name>
<dbReference type="Pfam" id="PF00571">
    <property type="entry name" value="CBS"/>
    <property type="match status" value="1"/>
</dbReference>
<keyword evidence="6 8" id="KW-0472">Membrane</keyword>
<evidence type="ECO:0000256" key="7">
    <source>
        <dbReference type="PROSITE-ProRule" id="PRU00703"/>
    </source>
</evidence>
<gene>
    <name evidence="12" type="ordered locus">HRM2_12220</name>
</gene>
<keyword evidence="3" id="KW-0677">Repeat</keyword>
<dbReference type="eggNOG" id="COG1253">
    <property type="taxonomic scope" value="Bacteria"/>
</dbReference>
<dbReference type="Gene3D" id="3.10.580.10">
    <property type="entry name" value="CBS-domain"/>
    <property type="match status" value="1"/>
</dbReference>
<evidence type="ECO:0000259" key="10">
    <source>
        <dbReference type="PROSITE" id="PS51371"/>
    </source>
</evidence>
<feature type="domain" description="CBS" evidence="10">
    <location>
        <begin position="268"/>
        <end position="326"/>
    </location>
</feature>
<dbReference type="GO" id="GO:0005886">
    <property type="term" value="C:plasma membrane"/>
    <property type="evidence" value="ECO:0007669"/>
    <property type="project" value="TreeGrafter"/>
</dbReference>
<evidence type="ECO:0000256" key="3">
    <source>
        <dbReference type="ARBA" id="ARBA00022737"/>
    </source>
</evidence>
<evidence type="ECO:0000256" key="8">
    <source>
        <dbReference type="PROSITE-ProRule" id="PRU01193"/>
    </source>
</evidence>
<evidence type="ECO:0000256" key="9">
    <source>
        <dbReference type="SAM" id="Phobius"/>
    </source>
</evidence>
<feature type="transmembrane region" description="Helical" evidence="9">
    <location>
        <begin position="88"/>
        <end position="108"/>
    </location>
</feature>
<dbReference type="CDD" id="cd04590">
    <property type="entry name" value="CBS_pair_CorC_HlyC_assoc"/>
    <property type="match status" value="1"/>
</dbReference>
<dbReference type="PANTHER" id="PTHR22777">
    <property type="entry name" value="HEMOLYSIN-RELATED"/>
    <property type="match status" value="1"/>
</dbReference>
<dbReference type="EMBL" id="CP001087">
    <property type="protein sequence ID" value="ACN14334.1"/>
    <property type="molecule type" value="Genomic_DNA"/>
</dbReference>
<evidence type="ECO:0000259" key="11">
    <source>
        <dbReference type="PROSITE" id="PS51846"/>
    </source>
</evidence>
<dbReference type="STRING" id="177437.HRM2_12220"/>
<comment type="subcellular location">
    <subcellularLocation>
        <location evidence="1">Membrane</location>
        <topology evidence="1">Multi-pass membrane protein</topology>
    </subcellularLocation>
</comment>
<protein>
    <submittedName>
        <fullName evidence="12">Mg2+ and Co2+ transporter (CBS domain protein)</fullName>
    </submittedName>
</protein>
<evidence type="ECO:0000256" key="1">
    <source>
        <dbReference type="ARBA" id="ARBA00004141"/>
    </source>
</evidence>
<dbReference type="Proteomes" id="UP000000442">
    <property type="component" value="Chromosome"/>
</dbReference>
<dbReference type="KEGG" id="dat:HRM2_12220"/>
<accession>C0QM28</accession>
<evidence type="ECO:0000256" key="6">
    <source>
        <dbReference type="ARBA" id="ARBA00023136"/>
    </source>
</evidence>
<sequence>MDRDVFLLIVFVLLALVFSFLCSIAEAVLLSIPPSYVEGIKVKRPKFAKLLKELKQDSIDRSLAAILTLNTIAHTVGAIGAGAKATVVFGSAWFGVFSGVMTFLILFLSEILPKTIGAVYWPVLAGPIAFFVKSLIILLYPVVWISEKITKFISRGKARHIFTRDEFIAMTSVGVKTGQIHINESKIIQNLLRFESLKVVDIMTPRTVIEAIDQNIKISDSLKQISQTPFSRLPLYNRNIDDITGFVLKGEVLAYAAQNIGDEKLETLKRNILAVPHSVSLSNLLEHFLKDRQHIAIVANEYGSLDGLVTLEDLIETIMGMEIVDETDNAEDMRILARKQWVERAKSMGIKADL</sequence>
<dbReference type="InterPro" id="IPR044751">
    <property type="entry name" value="Ion_transp-like_CBS"/>
</dbReference>